<reference evidence="7 8" key="1">
    <citation type="submission" date="2016-11" db="EMBL/GenBank/DDBJ databases">
        <authorList>
            <person name="Jaros S."/>
            <person name="Januszkiewicz K."/>
            <person name="Wedrychowicz H."/>
        </authorList>
    </citation>
    <scope>NUCLEOTIDE SEQUENCE [LARGE SCALE GENOMIC DNA]</scope>
    <source>
        <strain evidence="7 8">DSM 19022</strain>
    </source>
</reference>
<dbReference type="CDD" id="cd00174">
    <property type="entry name" value="SH3"/>
    <property type="match status" value="1"/>
</dbReference>
<evidence type="ECO:0000256" key="5">
    <source>
        <dbReference type="ARBA" id="ARBA00022807"/>
    </source>
</evidence>
<dbReference type="InterPro" id="IPR041382">
    <property type="entry name" value="SH3_16"/>
</dbReference>
<comment type="similarity">
    <text evidence="1">Belongs to the peptidase C40 family.</text>
</comment>
<keyword evidence="5" id="KW-0788">Thiol protease</keyword>
<evidence type="ECO:0000313" key="7">
    <source>
        <dbReference type="EMBL" id="SHI97932.1"/>
    </source>
</evidence>
<feature type="domain" description="NlpC/P60" evidence="6">
    <location>
        <begin position="149"/>
        <end position="268"/>
    </location>
</feature>
<dbReference type="GO" id="GO:0008234">
    <property type="term" value="F:cysteine-type peptidase activity"/>
    <property type="evidence" value="ECO:0007669"/>
    <property type="project" value="UniProtKB-KW"/>
</dbReference>
<keyword evidence="3" id="KW-0645">Protease</keyword>
<dbReference type="InterPro" id="IPR000064">
    <property type="entry name" value="NLP_P60_dom"/>
</dbReference>
<name>A0A1M6FJX5_9FIRM</name>
<dbReference type="PANTHER" id="PTHR47053:SF1">
    <property type="entry name" value="MUREIN DD-ENDOPEPTIDASE MEPH-RELATED"/>
    <property type="match status" value="1"/>
</dbReference>
<dbReference type="InterPro" id="IPR051202">
    <property type="entry name" value="Peptidase_C40"/>
</dbReference>
<dbReference type="SUPFAM" id="SSF54001">
    <property type="entry name" value="Cysteine proteinases"/>
    <property type="match status" value="1"/>
</dbReference>
<dbReference type="InterPro" id="IPR001452">
    <property type="entry name" value="SH3_domain"/>
</dbReference>
<dbReference type="PANTHER" id="PTHR47053">
    <property type="entry name" value="MUREIN DD-ENDOPEPTIDASE MEPH-RELATED"/>
    <property type="match status" value="1"/>
</dbReference>
<gene>
    <name evidence="7" type="ORF">SAMN02745176_02003</name>
</gene>
<dbReference type="GO" id="GO:0006508">
    <property type="term" value="P:proteolysis"/>
    <property type="evidence" value="ECO:0007669"/>
    <property type="project" value="UniProtKB-KW"/>
</dbReference>
<evidence type="ECO:0000256" key="2">
    <source>
        <dbReference type="ARBA" id="ARBA00022443"/>
    </source>
</evidence>
<sequence>MCNKLAITKKNVIPLKLNPSFDSEVADESLYGMVLQLEEKLTDGWYKVKTHYDYEGFVHENDMLIDDERALEWSKMAEHYIIHNIADVMAEPKYQSYQLITLVRGDFIHLTGKEEGRWCEVELIDKTKGWVQKEFCKKMPKFDLDKEEDVVRKSLLDIAFLYMGTQYRWGGKSTMGIDCSGFVSMAYMLNGIIIYRDARLKEEYMKSISIEEVKPGDALYFPGHIAMYIGDGKYIHSTGSSGRVVINSLNPEDEDYREDLHKSLYAVGTVFGRK</sequence>
<evidence type="ECO:0000259" key="6">
    <source>
        <dbReference type="PROSITE" id="PS51935"/>
    </source>
</evidence>
<evidence type="ECO:0000256" key="4">
    <source>
        <dbReference type="ARBA" id="ARBA00022801"/>
    </source>
</evidence>
<dbReference type="STRING" id="1122184.SAMN02745176_02003"/>
<organism evidence="7 8">
    <name type="scientific">Lutispora thermophila DSM 19022</name>
    <dbReference type="NCBI Taxonomy" id="1122184"/>
    <lineage>
        <taxon>Bacteria</taxon>
        <taxon>Bacillati</taxon>
        <taxon>Bacillota</taxon>
        <taxon>Clostridia</taxon>
        <taxon>Lutisporales</taxon>
        <taxon>Lutisporaceae</taxon>
        <taxon>Lutispora</taxon>
    </lineage>
</organism>
<dbReference type="RefSeq" id="WP_175548403.1">
    <property type="nucleotide sequence ID" value="NZ_FQZS01000012.1"/>
</dbReference>
<dbReference type="Pfam" id="PF07653">
    <property type="entry name" value="SH3_2"/>
    <property type="match status" value="1"/>
</dbReference>
<dbReference type="Pfam" id="PF00877">
    <property type="entry name" value="NLPC_P60"/>
    <property type="match status" value="1"/>
</dbReference>
<dbReference type="InterPro" id="IPR036028">
    <property type="entry name" value="SH3-like_dom_sf"/>
</dbReference>
<dbReference type="Proteomes" id="UP000184442">
    <property type="component" value="Unassembled WGS sequence"/>
</dbReference>
<accession>A0A1M6FJX5</accession>
<evidence type="ECO:0000256" key="1">
    <source>
        <dbReference type="ARBA" id="ARBA00007074"/>
    </source>
</evidence>
<dbReference type="PROSITE" id="PS51935">
    <property type="entry name" value="NLPC_P60"/>
    <property type="match status" value="1"/>
</dbReference>
<keyword evidence="2" id="KW-0728">SH3 domain</keyword>
<keyword evidence="8" id="KW-1185">Reference proteome</keyword>
<dbReference type="Gene3D" id="3.90.1720.10">
    <property type="entry name" value="endopeptidase domain like (from Nostoc punctiforme)"/>
    <property type="match status" value="1"/>
</dbReference>
<dbReference type="Gene3D" id="2.30.30.40">
    <property type="entry name" value="SH3 Domains"/>
    <property type="match status" value="2"/>
</dbReference>
<keyword evidence="4" id="KW-0378">Hydrolase</keyword>
<dbReference type="SUPFAM" id="SSF50044">
    <property type="entry name" value="SH3-domain"/>
    <property type="match status" value="1"/>
</dbReference>
<protein>
    <submittedName>
        <fullName evidence="7">Variant SH3 domain-containing protein</fullName>
    </submittedName>
</protein>
<dbReference type="InterPro" id="IPR038765">
    <property type="entry name" value="Papain-like_cys_pep_sf"/>
</dbReference>
<dbReference type="AlphaFoldDB" id="A0A1M6FJX5"/>
<dbReference type="Pfam" id="PF18348">
    <property type="entry name" value="SH3_16"/>
    <property type="match status" value="1"/>
</dbReference>
<evidence type="ECO:0000256" key="3">
    <source>
        <dbReference type="ARBA" id="ARBA00022670"/>
    </source>
</evidence>
<dbReference type="EMBL" id="FQZS01000012">
    <property type="protein sequence ID" value="SHI97932.1"/>
    <property type="molecule type" value="Genomic_DNA"/>
</dbReference>
<proteinExistence type="inferred from homology"/>
<evidence type="ECO:0000313" key="8">
    <source>
        <dbReference type="Proteomes" id="UP000184442"/>
    </source>
</evidence>